<dbReference type="EMBL" id="AJLR01000038">
    <property type="protein sequence ID" value="EKN68568.1"/>
    <property type="molecule type" value="Genomic_DNA"/>
</dbReference>
<dbReference type="PROSITE" id="PS51257">
    <property type="entry name" value="PROKAR_LIPOPROTEIN"/>
    <property type="match status" value="1"/>
</dbReference>
<evidence type="ECO:0000313" key="3">
    <source>
        <dbReference type="Proteomes" id="UP000006315"/>
    </source>
</evidence>
<comment type="caution">
    <text evidence="2">The sequence shown here is derived from an EMBL/GenBank/DDBJ whole genome shotgun (WGS) entry which is preliminary data.</text>
</comment>
<keyword evidence="3" id="KW-1185">Reference proteome</keyword>
<dbReference type="RefSeq" id="WP_003329879.1">
    <property type="nucleotide sequence ID" value="NZ_AJLR01000038.1"/>
</dbReference>
<feature type="signal peptide" evidence="1">
    <location>
        <begin position="1"/>
        <end position="24"/>
    </location>
</feature>
<gene>
    <name evidence="2" type="ORF">BAZO_03545</name>
</gene>
<dbReference type="Proteomes" id="UP000006315">
    <property type="component" value="Unassembled WGS sequence"/>
</dbReference>
<keyword evidence="1" id="KW-0732">Signal</keyword>
<dbReference type="AlphaFoldDB" id="K6DKB0"/>
<accession>K6DKB0</accession>
<evidence type="ECO:0000256" key="1">
    <source>
        <dbReference type="SAM" id="SignalP"/>
    </source>
</evidence>
<reference evidence="2 3" key="1">
    <citation type="journal article" date="2012" name="Front. Microbiol.">
        <title>Redundancy and modularity in membrane-associated dissimilatory nitrate reduction in Bacillus.</title>
        <authorList>
            <person name="Heylen K."/>
            <person name="Keltjens J."/>
        </authorList>
    </citation>
    <scope>NUCLEOTIDE SEQUENCE [LARGE SCALE GENOMIC DNA]</scope>
    <source>
        <strain evidence="2 3">LMG 9581</strain>
    </source>
</reference>
<evidence type="ECO:0008006" key="4">
    <source>
        <dbReference type="Google" id="ProtNLM"/>
    </source>
</evidence>
<sequence>MKHPLERHLKHGMVLLAAASIAFAGSGCATKPVGQETQEEKQTPVKVSKITNSSLTVDKEIVGTMKADVNVTKNYQRVSNSSMYLILQRLSETLLNR</sequence>
<protein>
    <recommendedName>
        <fullName evidence="4">Lipoprotein</fullName>
    </recommendedName>
</protein>
<organism evidence="2 3">
    <name type="scientific">Schinkia azotoformans LMG 9581</name>
    <dbReference type="NCBI Taxonomy" id="1131731"/>
    <lineage>
        <taxon>Bacteria</taxon>
        <taxon>Bacillati</taxon>
        <taxon>Bacillota</taxon>
        <taxon>Bacilli</taxon>
        <taxon>Bacillales</taxon>
        <taxon>Bacillaceae</taxon>
        <taxon>Calidifontibacillus/Schinkia group</taxon>
        <taxon>Schinkia</taxon>
    </lineage>
</organism>
<proteinExistence type="predicted"/>
<feature type="chain" id="PRO_5003890933" description="Lipoprotein" evidence="1">
    <location>
        <begin position="25"/>
        <end position="97"/>
    </location>
</feature>
<evidence type="ECO:0000313" key="2">
    <source>
        <dbReference type="EMBL" id="EKN68568.1"/>
    </source>
</evidence>
<dbReference type="PATRIC" id="fig|1131731.3.peg.732"/>
<name>K6DKB0_SCHAZ</name>